<keyword evidence="5" id="KW-1185">Reference proteome</keyword>
<comment type="caution">
    <text evidence="4">The sequence shown here is derived from an EMBL/GenBank/DDBJ whole genome shotgun (WGS) entry which is preliminary data.</text>
</comment>
<name>A0A4R8CMJ2_9ACTN</name>
<dbReference type="EMBL" id="SODP01000001">
    <property type="protein sequence ID" value="TDW77291.1"/>
    <property type="molecule type" value="Genomic_DNA"/>
</dbReference>
<keyword evidence="1" id="KW-0378">Hydrolase</keyword>
<evidence type="ECO:0000259" key="3">
    <source>
        <dbReference type="Pfam" id="PF00561"/>
    </source>
</evidence>
<dbReference type="InterPro" id="IPR029058">
    <property type="entry name" value="AB_hydrolase_fold"/>
</dbReference>
<dbReference type="InterPro" id="IPR000073">
    <property type="entry name" value="AB_hydrolase_1"/>
</dbReference>
<dbReference type="PANTHER" id="PTHR42977">
    <property type="entry name" value="HYDROLASE-RELATED"/>
    <property type="match status" value="1"/>
</dbReference>
<organism evidence="4 5">
    <name type="scientific">Kribbella pratensis</name>
    <dbReference type="NCBI Taxonomy" id="2512112"/>
    <lineage>
        <taxon>Bacteria</taxon>
        <taxon>Bacillati</taxon>
        <taxon>Actinomycetota</taxon>
        <taxon>Actinomycetes</taxon>
        <taxon>Propionibacteriales</taxon>
        <taxon>Kribbellaceae</taxon>
        <taxon>Kribbella</taxon>
    </lineage>
</organism>
<evidence type="ECO:0000313" key="4">
    <source>
        <dbReference type="EMBL" id="TDW77291.1"/>
    </source>
</evidence>
<gene>
    <name evidence="4" type="ORF">EV653_2456</name>
</gene>
<proteinExistence type="predicted"/>
<dbReference type="InterPro" id="IPR051340">
    <property type="entry name" value="Haloalkane_dehalogenase"/>
</dbReference>
<protein>
    <submittedName>
        <fullName evidence="4">Pimeloyl-ACP methyl ester carboxylesterase</fullName>
    </submittedName>
</protein>
<feature type="region of interest" description="Disordered" evidence="2">
    <location>
        <begin position="1"/>
        <end position="20"/>
    </location>
</feature>
<dbReference type="Proteomes" id="UP000295146">
    <property type="component" value="Unassembled WGS sequence"/>
</dbReference>
<dbReference type="SUPFAM" id="SSF53474">
    <property type="entry name" value="alpha/beta-Hydrolases"/>
    <property type="match status" value="1"/>
</dbReference>
<accession>A0A4R8CMJ2</accession>
<dbReference type="PANTHER" id="PTHR42977:SF3">
    <property type="entry name" value="AB HYDROLASE-1 DOMAIN-CONTAINING PROTEIN"/>
    <property type="match status" value="1"/>
</dbReference>
<evidence type="ECO:0000313" key="5">
    <source>
        <dbReference type="Proteomes" id="UP000295146"/>
    </source>
</evidence>
<dbReference type="Pfam" id="PF00561">
    <property type="entry name" value="Abhydrolase_1"/>
    <property type="match status" value="1"/>
</dbReference>
<dbReference type="GO" id="GO:0004301">
    <property type="term" value="F:epoxide hydrolase activity"/>
    <property type="evidence" value="ECO:0007669"/>
    <property type="project" value="TreeGrafter"/>
</dbReference>
<evidence type="ECO:0000256" key="2">
    <source>
        <dbReference type="SAM" id="MobiDB-lite"/>
    </source>
</evidence>
<evidence type="ECO:0000256" key="1">
    <source>
        <dbReference type="ARBA" id="ARBA00022801"/>
    </source>
</evidence>
<reference evidence="4 5" key="1">
    <citation type="submission" date="2019-03" db="EMBL/GenBank/DDBJ databases">
        <title>Genomic Encyclopedia of Type Strains, Phase III (KMG-III): the genomes of soil and plant-associated and newly described type strains.</title>
        <authorList>
            <person name="Whitman W."/>
        </authorList>
    </citation>
    <scope>NUCLEOTIDE SEQUENCE [LARGE SCALE GENOMIC DNA]</scope>
    <source>
        <strain evidence="4 5">VKM Ac-2573</strain>
    </source>
</reference>
<dbReference type="AlphaFoldDB" id="A0A4R8CMJ2"/>
<feature type="domain" description="AB hydrolase-1" evidence="3">
    <location>
        <begin position="45"/>
        <end position="284"/>
    </location>
</feature>
<dbReference type="Gene3D" id="3.40.50.1820">
    <property type="entry name" value="alpha/beta hydrolase"/>
    <property type="match status" value="1"/>
</dbReference>
<sequence length="305" mass="34422">MPTSERSLPSLSNEGGTPMTSFRTVSAGGLEVFYREAGKPGAPKLLLLGGFPSSSHQFRNLMPALADRFHLVSIDYPGFGNTEMPDPDDWDYTFDHLTEIVDEALLAIDFTGPMGLYMHGHGGPIGNRLISLHPDWLRWQVIQNANVYEAGLTEIWDGMRDGLWANRNTETEARLEALLEPEAVKAIYLTGHADPTKISPDNWNLDLHFLARPDARRVQLDLFYDYRTNTARYAAWQRRLRREQPRTLIFWGQGDIFFTPAGGEAYLRDLPDAKLIRLNSGHFATEDCLQEIVDGINSFYDATFG</sequence>